<dbReference type="PANTHER" id="PTHR10590:SF4">
    <property type="entry name" value="SOLUTE CARRIER FAMILY 28 MEMBER 3"/>
    <property type="match status" value="1"/>
</dbReference>
<keyword evidence="3" id="KW-1185">Reference proteome</keyword>
<protein>
    <recommendedName>
        <fullName evidence="1">Concentrative nucleoside transporter C-terminal domain-containing protein</fullName>
    </recommendedName>
</protein>
<evidence type="ECO:0000313" key="3">
    <source>
        <dbReference type="Proteomes" id="UP001385951"/>
    </source>
</evidence>
<dbReference type="PANTHER" id="PTHR10590">
    <property type="entry name" value="SODIUM/NUCLEOSIDE COTRANSPORTER"/>
    <property type="match status" value="1"/>
</dbReference>
<reference evidence="2 3" key="1">
    <citation type="submission" date="2022-09" db="EMBL/GenBank/DDBJ databases">
        <authorList>
            <person name="Palmer J.M."/>
        </authorList>
    </citation>
    <scope>NUCLEOTIDE SEQUENCE [LARGE SCALE GENOMIC DNA]</scope>
    <source>
        <strain evidence="2 3">DSM 7382</strain>
    </source>
</reference>
<dbReference type="InterPro" id="IPR011657">
    <property type="entry name" value="CNT_C_dom"/>
</dbReference>
<dbReference type="GO" id="GO:0005337">
    <property type="term" value="F:nucleoside transmembrane transporter activity"/>
    <property type="evidence" value="ECO:0007669"/>
    <property type="project" value="InterPro"/>
</dbReference>
<evidence type="ECO:0000259" key="1">
    <source>
        <dbReference type="Pfam" id="PF07662"/>
    </source>
</evidence>
<dbReference type="Pfam" id="PF07662">
    <property type="entry name" value="Nucleos_tra2_C"/>
    <property type="match status" value="1"/>
</dbReference>
<feature type="domain" description="Concentrative nucleoside transporter C-terminal" evidence="1">
    <location>
        <begin position="26"/>
        <end position="93"/>
    </location>
</feature>
<evidence type="ECO:0000313" key="2">
    <source>
        <dbReference type="EMBL" id="KAK7675952.1"/>
    </source>
</evidence>
<comment type="caution">
    <text evidence="2">The sequence shown here is derived from an EMBL/GenBank/DDBJ whole genome shotgun (WGS) entry which is preliminary data.</text>
</comment>
<name>A0AAW0F9C7_9APHY</name>
<organism evidence="2 3">
    <name type="scientific">Cerrena zonata</name>
    <dbReference type="NCBI Taxonomy" id="2478898"/>
    <lineage>
        <taxon>Eukaryota</taxon>
        <taxon>Fungi</taxon>
        <taxon>Dikarya</taxon>
        <taxon>Basidiomycota</taxon>
        <taxon>Agaricomycotina</taxon>
        <taxon>Agaricomycetes</taxon>
        <taxon>Polyporales</taxon>
        <taxon>Cerrenaceae</taxon>
        <taxon>Cerrena</taxon>
    </lineage>
</organism>
<sequence length="98" mass="10196">MTSGFATISGAVLVGYIGLGLNAQALVSSCVMSIPAAIAISKLRYPETEECLTSGSAEIPKPEVEDKDKPTNVLQAFSNGANLGLRTAGTMMIQFNCL</sequence>
<dbReference type="Proteomes" id="UP001385951">
    <property type="component" value="Unassembled WGS sequence"/>
</dbReference>
<proteinExistence type="predicted"/>
<dbReference type="GO" id="GO:0015293">
    <property type="term" value="F:symporter activity"/>
    <property type="evidence" value="ECO:0007669"/>
    <property type="project" value="TreeGrafter"/>
</dbReference>
<accession>A0AAW0F9C7</accession>
<dbReference type="AlphaFoldDB" id="A0AAW0F9C7"/>
<dbReference type="EMBL" id="JASBNA010000149">
    <property type="protein sequence ID" value="KAK7675952.1"/>
    <property type="molecule type" value="Genomic_DNA"/>
</dbReference>
<dbReference type="InterPro" id="IPR008276">
    <property type="entry name" value="C_nuclsd_transpt"/>
</dbReference>
<dbReference type="GO" id="GO:0005886">
    <property type="term" value="C:plasma membrane"/>
    <property type="evidence" value="ECO:0007669"/>
    <property type="project" value="TreeGrafter"/>
</dbReference>
<gene>
    <name evidence="2" type="ORF">QCA50_021087</name>
</gene>